<dbReference type="AlphaFoldDB" id="A0A1M6KTI0"/>
<reference evidence="2" key="1">
    <citation type="submission" date="2016-11" db="EMBL/GenBank/DDBJ databases">
        <authorList>
            <person name="Varghese N."/>
            <person name="Submissions S."/>
        </authorList>
    </citation>
    <scope>NUCLEOTIDE SEQUENCE [LARGE SCALE GENOMIC DNA]</scope>
    <source>
        <strain evidence="2">DSM 14826</strain>
    </source>
</reference>
<evidence type="ECO:0000313" key="2">
    <source>
        <dbReference type="Proteomes" id="UP000243547"/>
    </source>
</evidence>
<keyword evidence="2" id="KW-1185">Reference proteome</keyword>
<evidence type="ECO:0000313" key="1">
    <source>
        <dbReference type="EMBL" id="SHJ62267.1"/>
    </source>
</evidence>
<name>A0A1M6KTI0_9FIRM</name>
<dbReference type="EMBL" id="FRAI01000005">
    <property type="protein sequence ID" value="SHJ62267.1"/>
    <property type="molecule type" value="Genomic_DNA"/>
</dbReference>
<proteinExistence type="predicted"/>
<dbReference type="Proteomes" id="UP000243547">
    <property type="component" value="Unassembled WGS sequence"/>
</dbReference>
<protein>
    <submittedName>
        <fullName evidence="1">Uncharacterized protein</fullName>
    </submittedName>
</protein>
<gene>
    <name evidence="1" type="ORF">SAMN02745227_00247</name>
</gene>
<organism evidence="1 2">
    <name type="scientific">Anaerobranca californiensis DSM 14826</name>
    <dbReference type="NCBI Taxonomy" id="1120989"/>
    <lineage>
        <taxon>Bacteria</taxon>
        <taxon>Bacillati</taxon>
        <taxon>Bacillota</taxon>
        <taxon>Clostridia</taxon>
        <taxon>Eubacteriales</taxon>
        <taxon>Proteinivoracaceae</taxon>
        <taxon>Anaerobranca</taxon>
    </lineage>
</organism>
<accession>A0A1M6KTI0</accession>
<dbReference type="STRING" id="1120989.SAMN02745227_00247"/>
<sequence>MMKVLCCIIIIFNFLCYSPVLDVHDDYAIEAYNQNNLYLRENYTNVIKNF</sequence>